<dbReference type="RefSeq" id="WP_105532392.1">
    <property type="nucleotide sequence ID" value="NZ_PUGF01000012.1"/>
</dbReference>
<dbReference type="Gene3D" id="3.40.30.10">
    <property type="entry name" value="Glutaredoxin"/>
    <property type="match status" value="1"/>
</dbReference>
<dbReference type="PANTHER" id="PTHR42852:SF13">
    <property type="entry name" value="PROTEIN DIPZ"/>
    <property type="match status" value="1"/>
</dbReference>
<keyword evidence="2" id="KW-0732">Signal</keyword>
<organism evidence="4 5">
    <name type="scientific">Solimicrobium silvestre</name>
    <dbReference type="NCBI Taxonomy" id="2099400"/>
    <lineage>
        <taxon>Bacteria</taxon>
        <taxon>Pseudomonadati</taxon>
        <taxon>Pseudomonadota</taxon>
        <taxon>Betaproteobacteria</taxon>
        <taxon>Burkholderiales</taxon>
        <taxon>Oxalobacteraceae</taxon>
        <taxon>Solimicrobium</taxon>
    </lineage>
</organism>
<dbReference type="InterPro" id="IPR013766">
    <property type="entry name" value="Thioredoxin_domain"/>
</dbReference>
<dbReference type="OrthoDB" id="9815205at2"/>
<dbReference type="GO" id="GO:0016209">
    <property type="term" value="F:antioxidant activity"/>
    <property type="evidence" value="ECO:0007669"/>
    <property type="project" value="InterPro"/>
</dbReference>
<sequence length="276" mass="30644">MRHHFTFTLLKLLNVAAALFFVLASVNTHAMSDTPPANPIPPAASKDSIDTTTTPANAENKIREKLMLKKIQTITYQDKKGNALTADEFLKRIDAGESYQAVKKFMTDGPSSAVLSLVDKDLAPKPFKTKYNIKIGDKFPSFHLKQLDGSFVDNQHLMGRYTLFNFFFSECAPCIKEIPDLNSLALKNQSMNFVAMTFDSNSDAQQFVVDTNFKWKIVPDSTKFIDKVGVNTFPAFVLIDPRGVVVGIASVVDFDGADKNLSNWVNHLAVNLTAKK</sequence>
<keyword evidence="5" id="KW-1185">Reference proteome</keyword>
<dbReference type="AlphaFoldDB" id="A0A2S9GXX3"/>
<dbReference type="GO" id="GO:0016491">
    <property type="term" value="F:oxidoreductase activity"/>
    <property type="evidence" value="ECO:0007669"/>
    <property type="project" value="InterPro"/>
</dbReference>
<dbReference type="InterPro" id="IPR000866">
    <property type="entry name" value="AhpC/TSA"/>
</dbReference>
<dbReference type="SUPFAM" id="SSF52833">
    <property type="entry name" value="Thioredoxin-like"/>
    <property type="match status" value="1"/>
</dbReference>
<feature type="signal peptide" evidence="2">
    <location>
        <begin position="1"/>
        <end position="30"/>
    </location>
</feature>
<reference evidence="4 5" key="1">
    <citation type="submission" date="2018-02" db="EMBL/GenBank/DDBJ databases">
        <title>Solimicrobium silvestre gen. nov., sp. nov., isolated from alpine forest soil.</title>
        <authorList>
            <person name="Margesin R."/>
            <person name="Albuquerque L."/>
            <person name="Zhang D.-C."/>
            <person name="Froufe H.J.C."/>
            <person name="Severino R."/>
            <person name="Roxo I."/>
            <person name="Egas C."/>
            <person name="Da Costa M.S."/>
        </authorList>
    </citation>
    <scope>NUCLEOTIDE SEQUENCE [LARGE SCALE GENOMIC DNA]</scope>
    <source>
        <strain evidence="4 5">S20-91</strain>
    </source>
</reference>
<dbReference type="InterPro" id="IPR050553">
    <property type="entry name" value="Thioredoxin_ResA/DsbE_sf"/>
</dbReference>
<dbReference type="InterPro" id="IPR036249">
    <property type="entry name" value="Thioredoxin-like_sf"/>
</dbReference>
<feature type="chain" id="PRO_5015418988" evidence="2">
    <location>
        <begin position="31"/>
        <end position="276"/>
    </location>
</feature>
<evidence type="ECO:0000256" key="1">
    <source>
        <dbReference type="SAM" id="MobiDB-lite"/>
    </source>
</evidence>
<dbReference type="EMBL" id="PUGF01000012">
    <property type="protein sequence ID" value="PRC92574.1"/>
    <property type="molecule type" value="Genomic_DNA"/>
</dbReference>
<comment type="caution">
    <text evidence="4">The sequence shown here is derived from an EMBL/GenBank/DDBJ whole genome shotgun (WGS) entry which is preliminary data.</text>
</comment>
<dbReference type="PROSITE" id="PS51352">
    <property type="entry name" value="THIOREDOXIN_2"/>
    <property type="match status" value="1"/>
</dbReference>
<name>A0A2S9GXX3_9BURK</name>
<feature type="domain" description="Thioredoxin" evidence="3">
    <location>
        <begin position="133"/>
        <end position="273"/>
    </location>
</feature>
<protein>
    <submittedName>
        <fullName evidence="4">AhpC/TSA family</fullName>
    </submittedName>
</protein>
<accession>A0A2S9GXX3</accession>
<dbReference type="CDD" id="cd02966">
    <property type="entry name" value="TlpA_like_family"/>
    <property type="match status" value="1"/>
</dbReference>
<evidence type="ECO:0000256" key="2">
    <source>
        <dbReference type="SAM" id="SignalP"/>
    </source>
</evidence>
<dbReference type="PANTHER" id="PTHR42852">
    <property type="entry name" value="THIOL:DISULFIDE INTERCHANGE PROTEIN DSBE"/>
    <property type="match status" value="1"/>
</dbReference>
<feature type="region of interest" description="Disordered" evidence="1">
    <location>
        <begin position="33"/>
        <end position="54"/>
    </location>
</feature>
<dbReference type="Proteomes" id="UP000237839">
    <property type="component" value="Unassembled WGS sequence"/>
</dbReference>
<evidence type="ECO:0000259" key="3">
    <source>
        <dbReference type="PROSITE" id="PS51352"/>
    </source>
</evidence>
<dbReference type="Pfam" id="PF00578">
    <property type="entry name" value="AhpC-TSA"/>
    <property type="match status" value="1"/>
</dbReference>
<proteinExistence type="predicted"/>
<evidence type="ECO:0000313" key="4">
    <source>
        <dbReference type="EMBL" id="PRC92574.1"/>
    </source>
</evidence>
<gene>
    <name evidence="4" type="ORF">S2091_2629</name>
</gene>
<evidence type="ECO:0000313" key="5">
    <source>
        <dbReference type="Proteomes" id="UP000237839"/>
    </source>
</evidence>